<feature type="region of interest" description="Disordered" evidence="7">
    <location>
        <begin position="1313"/>
        <end position="1356"/>
    </location>
</feature>
<evidence type="ECO:0000256" key="4">
    <source>
        <dbReference type="ARBA" id="ARBA00022833"/>
    </source>
</evidence>
<keyword evidence="6" id="KW-0442">Lipid degradation</keyword>
<evidence type="ECO:0000259" key="8">
    <source>
        <dbReference type="PROSITE" id="PS51635"/>
    </source>
</evidence>
<organism evidence="9 10">
    <name type="scientific">Cylindrodendrum hubeiense</name>
    <dbReference type="NCBI Taxonomy" id="595255"/>
    <lineage>
        <taxon>Eukaryota</taxon>
        <taxon>Fungi</taxon>
        <taxon>Dikarya</taxon>
        <taxon>Ascomycota</taxon>
        <taxon>Pezizomycotina</taxon>
        <taxon>Sordariomycetes</taxon>
        <taxon>Hypocreomycetidae</taxon>
        <taxon>Hypocreales</taxon>
        <taxon>Nectriaceae</taxon>
        <taxon>Cylindrodendrum</taxon>
    </lineage>
</organism>
<feature type="domain" description="PNPLA" evidence="8">
    <location>
        <begin position="581"/>
        <end position="773"/>
    </location>
</feature>
<protein>
    <recommendedName>
        <fullName evidence="8">PNPLA domain-containing protein</fullName>
    </recommendedName>
</protein>
<dbReference type="CDD" id="cd07199">
    <property type="entry name" value="Pat17_PNPLA8_PNPLA9_like"/>
    <property type="match status" value="1"/>
</dbReference>
<dbReference type="PROSITE" id="PS51635">
    <property type="entry name" value="PNPLA"/>
    <property type="match status" value="1"/>
</dbReference>
<dbReference type="SUPFAM" id="SSF52151">
    <property type="entry name" value="FabD/lysophospholipase-like"/>
    <property type="match status" value="1"/>
</dbReference>
<name>A0A9P5H802_9HYPO</name>
<comment type="caution">
    <text evidence="9">The sequence shown here is derived from an EMBL/GenBank/DDBJ whole genome shotgun (WGS) entry which is preliminary data.</text>
</comment>
<keyword evidence="1" id="KW-0479">Metal-binding</keyword>
<dbReference type="InterPro" id="IPR056884">
    <property type="entry name" value="NPHP3-like_N"/>
</dbReference>
<dbReference type="PANTHER" id="PTHR10039:SF5">
    <property type="entry name" value="NACHT DOMAIN-CONTAINING PROTEIN"/>
    <property type="match status" value="1"/>
</dbReference>
<evidence type="ECO:0000313" key="10">
    <source>
        <dbReference type="Proteomes" id="UP000722485"/>
    </source>
</evidence>
<dbReference type="OrthoDB" id="194358at2759"/>
<accession>A0A9P5H802</accession>
<feature type="compositionally biased region" description="Polar residues" evidence="7">
    <location>
        <begin position="1337"/>
        <end position="1353"/>
    </location>
</feature>
<gene>
    <name evidence="9" type="ORF">G7Z17_g7633</name>
</gene>
<evidence type="ECO:0000256" key="5">
    <source>
        <dbReference type="ARBA" id="ARBA00023098"/>
    </source>
</evidence>
<evidence type="ECO:0000256" key="7">
    <source>
        <dbReference type="SAM" id="MobiDB-lite"/>
    </source>
</evidence>
<dbReference type="GO" id="GO:0016042">
    <property type="term" value="P:lipid catabolic process"/>
    <property type="evidence" value="ECO:0007669"/>
    <property type="project" value="UniProtKB-UniRule"/>
</dbReference>
<feature type="short sequence motif" description="GXSXG" evidence="6">
    <location>
        <begin position="619"/>
        <end position="623"/>
    </location>
</feature>
<dbReference type="Pfam" id="PF24883">
    <property type="entry name" value="NPHP3_N"/>
    <property type="match status" value="1"/>
</dbReference>
<dbReference type="EMBL" id="JAANBB010000174">
    <property type="protein sequence ID" value="KAF7547599.1"/>
    <property type="molecule type" value="Genomic_DNA"/>
</dbReference>
<feature type="active site" description="Nucleophile" evidence="6">
    <location>
        <position position="621"/>
    </location>
</feature>
<dbReference type="GO" id="GO:0016787">
    <property type="term" value="F:hydrolase activity"/>
    <property type="evidence" value="ECO:0007669"/>
    <property type="project" value="UniProtKB-UniRule"/>
</dbReference>
<dbReference type="GO" id="GO:0046486">
    <property type="term" value="P:glycerolipid metabolic process"/>
    <property type="evidence" value="ECO:0007669"/>
    <property type="project" value="UniProtKB-ARBA"/>
</dbReference>
<dbReference type="Proteomes" id="UP000722485">
    <property type="component" value="Unassembled WGS sequence"/>
</dbReference>
<dbReference type="InterPro" id="IPR016035">
    <property type="entry name" value="Acyl_Trfase/lysoPLipase"/>
</dbReference>
<keyword evidence="6" id="KW-0378">Hydrolase</keyword>
<dbReference type="InterPro" id="IPR017907">
    <property type="entry name" value="Znf_RING_CS"/>
</dbReference>
<dbReference type="Gene3D" id="3.40.1090.10">
    <property type="entry name" value="Cytosolic phospholipase A2 catalytic domain"/>
    <property type="match status" value="1"/>
</dbReference>
<dbReference type="Gene3D" id="3.40.50.300">
    <property type="entry name" value="P-loop containing nucleotide triphosphate hydrolases"/>
    <property type="match status" value="1"/>
</dbReference>
<dbReference type="Pfam" id="PF01734">
    <property type="entry name" value="Patatin"/>
    <property type="match status" value="1"/>
</dbReference>
<keyword evidence="5 6" id="KW-0443">Lipid metabolism</keyword>
<dbReference type="GO" id="GO:0008270">
    <property type="term" value="F:zinc ion binding"/>
    <property type="evidence" value="ECO:0007669"/>
    <property type="project" value="UniProtKB-KW"/>
</dbReference>
<evidence type="ECO:0000313" key="9">
    <source>
        <dbReference type="EMBL" id="KAF7547599.1"/>
    </source>
</evidence>
<reference evidence="9" key="1">
    <citation type="submission" date="2020-03" db="EMBL/GenBank/DDBJ databases">
        <title>Draft Genome Sequence of Cylindrodendrum hubeiense.</title>
        <authorList>
            <person name="Buettner E."/>
            <person name="Kellner H."/>
        </authorList>
    </citation>
    <scope>NUCLEOTIDE SEQUENCE</scope>
    <source>
        <strain evidence="9">IHI 201604</strain>
    </source>
</reference>
<keyword evidence="2" id="KW-0677">Repeat</keyword>
<keyword evidence="3" id="KW-0863">Zinc-finger</keyword>
<dbReference type="PANTHER" id="PTHR10039">
    <property type="entry name" value="AMELOGENIN"/>
    <property type="match status" value="1"/>
</dbReference>
<dbReference type="SUPFAM" id="SSF52540">
    <property type="entry name" value="P-loop containing nucleoside triphosphate hydrolases"/>
    <property type="match status" value="1"/>
</dbReference>
<evidence type="ECO:0000256" key="6">
    <source>
        <dbReference type="PROSITE-ProRule" id="PRU01161"/>
    </source>
</evidence>
<dbReference type="PROSITE" id="PS00518">
    <property type="entry name" value="ZF_RING_1"/>
    <property type="match status" value="1"/>
</dbReference>
<keyword evidence="10" id="KW-1185">Reference proteome</keyword>
<sequence>MHHSEKSPRRQFPIRSLIYQGQNSDTIENLEAPVPGARTGASACLPTTGEVNLYLDPDTFGTQVPYFFADCEGMLGGEPVAAQYQKRWFKHGRRYLVRPKDGKQIDRQTAVMTIYPRFLYIFSDVICMVTRNQKAWADSVVKLLEWSRVGAHNTVNQYALPALVIVLNGPTFENSAWISGDHEAATRDFFMAIEQEINKNTALRKMAKQHGDKTMNELLTRNFSSVYVHYIPLEGFENLGNSGVIIPQIARLAHRIRSEAKSVQKMRAETWSLFDARQLSMIFDFAFKHLASGSEDPFDFNQCRQQISPPTAVEGHFAEFMRNCLKDSETRNFDATASIVGSCIVRNSMKLEGSDLLYPSVVFNKELKEVCRRALDRFLSRTQSCSYIRPETGEKCVNTKIGHAKGHQSADGVFFADGNFISGVFNVRRFLELVGESVVKALKDINRSVESNREARRAYAAKKHRELLASIPDKTFWTKPVNTSWMDLFNGLYAEDLGSRLNVRARVCYACLFGRPEYAFPCGHIICFDCVREFDQTAPKETYPGTAMHKGCVLCGSQENKFGTWPYFVDYRPDLSGIRLLSLDGGGVRGIIQLSIIARLDRFINLDIPFGELFDLIVGTSAGGLIALGLGTHNFSVEECITHFKSLCEKGFQHEPGSKNKYWGWVVRLFVRSIYKTEPLENALKSIFGQNELFGHRGNASRVAVITTVSTESRLLANYNGGDGNRYMNSTIYTWLAARCTSAAPMYFEPAQHCGTECRDGGLTENNPVQVAVNEARTIWGPNAAFDLIASLGCGEALEPQGQPVEILVLPSWLKSLFSTLIATMNGNSAWDKFSKSVGQNVLDRCSRLNVHFWQTREPKLDDVTAIKMMERLVTSSKFPYQHPLGQFSPVLDSAEEDGLKVLGHRLMASLYFFELKSITQNDEVSIVKGWICFNKEKVDVRKLQGDERLRLEHQWLSNDVEKIRAAEPDSSDEEVSFMEDQKERIYYLYALLQANMSGIEALGLACNIFQVISFGREVIDIAKRLYRDGSLDESLAEHSVFLDNISSHIQAVEILGNNAKKHEKDLVQIAEKCKIASRDLREEIVFILGQSAKGSLARTLKVAAKTTWRKRRLDRLEKDLSNAEKLMHSGLLTRICDKIVTIDLEQTTNNEDIKHFIQQYHAGYRSATDLVTRESQMTREHASAEAKRLEQHVSKESQRSEMALKQHSLAVTNMQANQLSRKLAGIELERDLELKRERLLGSLKFPNMNERRNGFKDAHPKTFQWLFSEDSVSLYSSESDDQSDGQASDSNFSNDLKELARDYDALNHDRIDLNNESEVESDTWHTIPGSDEDTYEASSSYLSDNDTDSYNGNRPEPIWDTFPDWLRSDAKLYWISGKPGSGKSTLVNFILSEPRTVTFLQLWQPNPVLISHFFWRPGTQMQQSIKGMLCTILYQILFNSRISQELIINEIPLTEKDSDTDWSIKQLLTVIGLVISKYERSICMFIDGLDEIHPSDGVVQLLSVVDLFSQHGNVKICLSSRPEPLILKRLQIHPQLRIQDLTKSDLESYARDNLGTSLQRDTGFSDETVRKLLNRIVSKAEGVFLWLCLAIKDVSRGIDYGDSIEEIETYPFFVNKQQRFSVLS</sequence>
<feature type="active site" description="Proton acceptor" evidence="6">
    <location>
        <position position="760"/>
    </location>
</feature>
<evidence type="ECO:0000256" key="1">
    <source>
        <dbReference type="ARBA" id="ARBA00022723"/>
    </source>
</evidence>
<dbReference type="InterPro" id="IPR027417">
    <property type="entry name" value="P-loop_NTPase"/>
</dbReference>
<feature type="short sequence motif" description="DGA/G" evidence="6">
    <location>
        <begin position="760"/>
        <end position="762"/>
    </location>
</feature>
<evidence type="ECO:0000256" key="2">
    <source>
        <dbReference type="ARBA" id="ARBA00022737"/>
    </source>
</evidence>
<dbReference type="InterPro" id="IPR002641">
    <property type="entry name" value="PNPLA_dom"/>
</dbReference>
<evidence type="ECO:0000256" key="3">
    <source>
        <dbReference type="ARBA" id="ARBA00022771"/>
    </source>
</evidence>
<proteinExistence type="predicted"/>
<feature type="short sequence motif" description="GXGXXG" evidence="6">
    <location>
        <begin position="585"/>
        <end position="590"/>
    </location>
</feature>
<keyword evidence="4" id="KW-0862">Zinc</keyword>